<accession>A0ABU6WI70</accession>
<organism evidence="1 2">
    <name type="scientific">Stylosanthes scabra</name>
    <dbReference type="NCBI Taxonomy" id="79078"/>
    <lineage>
        <taxon>Eukaryota</taxon>
        <taxon>Viridiplantae</taxon>
        <taxon>Streptophyta</taxon>
        <taxon>Embryophyta</taxon>
        <taxon>Tracheophyta</taxon>
        <taxon>Spermatophyta</taxon>
        <taxon>Magnoliopsida</taxon>
        <taxon>eudicotyledons</taxon>
        <taxon>Gunneridae</taxon>
        <taxon>Pentapetalae</taxon>
        <taxon>rosids</taxon>
        <taxon>fabids</taxon>
        <taxon>Fabales</taxon>
        <taxon>Fabaceae</taxon>
        <taxon>Papilionoideae</taxon>
        <taxon>50 kb inversion clade</taxon>
        <taxon>dalbergioids sensu lato</taxon>
        <taxon>Dalbergieae</taxon>
        <taxon>Pterocarpus clade</taxon>
        <taxon>Stylosanthes</taxon>
    </lineage>
</organism>
<comment type="caution">
    <text evidence="1">The sequence shown here is derived from an EMBL/GenBank/DDBJ whole genome shotgun (WGS) entry which is preliminary data.</text>
</comment>
<protein>
    <submittedName>
        <fullName evidence="1">Uncharacterized protein</fullName>
    </submittedName>
</protein>
<reference evidence="1 2" key="1">
    <citation type="journal article" date="2023" name="Plants (Basel)">
        <title>Bridging the Gap: Combining Genomics and Transcriptomics Approaches to Understand Stylosanthes scabra, an Orphan Legume from the Brazilian Caatinga.</title>
        <authorList>
            <person name="Ferreira-Neto J.R.C."/>
            <person name="da Silva M.D."/>
            <person name="Binneck E."/>
            <person name="de Melo N.F."/>
            <person name="da Silva R.H."/>
            <person name="de Melo A.L.T.M."/>
            <person name="Pandolfi V."/>
            <person name="Bustamante F.O."/>
            <person name="Brasileiro-Vidal A.C."/>
            <person name="Benko-Iseppon A.M."/>
        </authorList>
    </citation>
    <scope>NUCLEOTIDE SEQUENCE [LARGE SCALE GENOMIC DNA]</scope>
    <source>
        <tissue evidence="1">Leaves</tissue>
    </source>
</reference>
<dbReference type="EMBL" id="JASCZI010181729">
    <property type="protein sequence ID" value="MED6185554.1"/>
    <property type="molecule type" value="Genomic_DNA"/>
</dbReference>
<evidence type="ECO:0000313" key="1">
    <source>
        <dbReference type="EMBL" id="MED6185554.1"/>
    </source>
</evidence>
<sequence>MTLKKIDGYINEYARTFAEAIQEIEGCDQSSKELSHNDSLAQVFGKEHPRRVRGVGPELCHTQIINQSTQQTSYVSNLDVE</sequence>
<proteinExistence type="predicted"/>
<gene>
    <name evidence="1" type="ORF">PIB30_058245</name>
</gene>
<evidence type="ECO:0000313" key="2">
    <source>
        <dbReference type="Proteomes" id="UP001341840"/>
    </source>
</evidence>
<name>A0ABU6WI70_9FABA</name>
<keyword evidence="2" id="KW-1185">Reference proteome</keyword>
<dbReference type="Proteomes" id="UP001341840">
    <property type="component" value="Unassembled WGS sequence"/>
</dbReference>